<feature type="compositionally biased region" description="Basic and acidic residues" evidence="1">
    <location>
        <begin position="65"/>
        <end position="75"/>
    </location>
</feature>
<name>A0ABD5WEK0_9EURY</name>
<dbReference type="AlphaFoldDB" id="A0ABD5WEK0"/>
<dbReference type="EMBL" id="JBHTAH010000009">
    <property type="protein sequence ID" value="MFC7070347.1"/>
    <property type="molecule type" value="Genomic_DNA"/>
</dbReference>
<dbReference type="Pfam" id="PF24463">
    <property type="entry name" value="DUF7577"/>
    <property type="match status" value="1"/>
</dbReference>
<proteinExistence type="predicted"/>
<dbReference type="InterPro" id="IPR055999">
    <property type="entry name" value="DUF7577"/>
</dbReference>
<protein>
    <recommendedName>
        <fullName evidence="2">DUF7577 domain-containing protein</fullName>
    </recommendedName>
</protein>
<sequence length="124" mass="12643">MSTVHMPEVTLLAVVAGLFALQVALVVYAGVRRDDDDGDRGGVERPDGPPRGSAGVAAATGPTEPLRRDGTRDPTADVPPGTVLCLGCGAANGDAFRFCRHCVAPLPAGDDGPSPVAAIRRSAR</sequence>
<evidence type="ECO:0000313" key="4">
    <source>
        <dbReference type="Proteomes" id="UP001596461"/>
    </source>
</evidence>
<reference evidence="3 4" key="1">
    <citation type="journal article" date="2019" name="Int. J. Syst. Evol. Microbiol.">
        <title>The Global Catalogue of Microorganisms (GCM) 10K type strain sequencing project: providing services to taxonomists for standard genome sequencing and annotation.</title>
        <authorList>
            <consortium name="The Broad Institute Genomics Platform"/>
            <consortium name="The Broad Institute Genome Sequencing Center for Infectious Disease"/>
            <person name="Wu L."/>
            <person name="Ma J."/>
        </authorList>
    </citation>
    <scope>NUCLEOTIDE SEQUENCE [LARGE SCALE GENOMIC DNA]</scope>
    <source>
        <strain evidence="3 4">DT31</strain>
    </source>
</reference>
<feature type="compositionally biased region" description="Basic and acidic residues" evidence="1">
    <location>
        <begin position="33"/>
        <end position="48"/>
    </location>
</feature>
<feature type="region of interest" description="Disordered" evidence="1">
    <location>
        <begin position="105"/>
        <end position="124"/>
    </location>
</feature>
<organism evidence="3 4">
    <name type="scientific">Halobaculum lipolyticum</name>
    <dbReference type="NCBI Taxonomy" id="3032001"/>
    <lineage>
        <taxon>Archaea</taxon>
        <taxon>Methanobacteriati</taxon>
        <taxon>Methanobacteriota</taxon>
        <taxon>Stenosarchaea group</taxon>
        <taxon>Halobacteria</taxon>
        <taxon>Halobacteriales</taxon>
        <taxon>Haloferacaceae</taxon>
        <taxon>Halobaculum</taxon>
    </lineage>
</organism>
<evidence type="ECO:0000313" key="3">
    <source>
        <dbReference type="EMBL" id="MFC7070347.1"/>
    </source>
</evidence>
<gene>
    <name evidence="3" type="ORF">ACFQL9_11910</name>
</gene>
<keyword evidence="4" id="KW-1185">Reference proteome</keyword>
<evidence type="ECO:0000256" key="1">
    <source>
        <dbReference type="SAM" id="MobiDB-lite"/>
    </source>
</evidence>
<feature type="domain" description="DUF7577" evidence="2">
    <location>
        <begin position="81"/>
        <end position="107"/>
    </location>
</feature>
<evidence type="ECO:0000259" key="2">
    <source>
        <dbReference type="Pfam" id="PF24463"/>
    </source>
</evidence>
<feature type="region of interest" description="Disordered" evidence="1">
    <location>
        <begin position="33"/>
        <end position="78"/>
    </location>
</feature>
<dbReference type="RefSeq" id="WP_284031204.1">
    <property type="nucleotide sequence ID" value="NZ_CP126154.1"/>
</dbReference>
<dbReference type="GeneID" id="81126074"/>
<accession>A0ABD5WEK0</accession>
<comment type="caution">
    <text evidence="3">The sequence shown here is derived from an EMBL/GenBank/DDBJ whole genome shotgun (WGS) entry which is preliminary data.</text>
</comment>
<dbReference type="Proteomes" id="UP001596461">
    <property type="component" value="Unassembled WGS sequence"/>
</dbReference>